<dbReference type="PROSITE" id="PS50822">
    <property type="entry name" value="PIWI"/>
    <property type="match status" value="1"/>
</dbReference>
<dbReference type="AlphaFoldDB" id="A0A5C3MNL3"/>
<feature type="domain" description="Piwi" evidence="4">
    <location>
        <begin position="640"/>
        <end position="946"/>
    </location>
</feature>
<evidence type="ECO:0000313" key="5">
    <source>
        <dbReference type="EMBL" id="TFK46333.1"/>
    </source>
</evidence>
<organism evidence="5 6">
    <name type="scientific">Heliocybe sulcata</name>
    <dbReference type="NCBI Taxonomy" id="5364"/>
    <lineage>
        <taxon>Eukaryota</taxon>
        <taxon>Fungi</taxon>
        <taxon>Dikarya</taxon>
        <taxon>Basidiomycota</taxon>
        <taxon>Agaricomycotina</taxon>
        <taxon>Agaricomycetes</taxon>
        <taxon>Gloeophyllales</taxon>
        <taxon>Gloeophyllaceae</taxon>
        <taxon>Heliocybe</taxon>
    </lineage>
</organism>
<comment type="similarity">
    <text evidence="1">Belongs to the argonaute family.</text>
</comment>
<evidence type="ECO:0000256" key="2">
    <source>
        <dbReference type="SAM" id="MobiDB-lite"/>
    </source>
</evidence>
<protein>
    <submittedName>
        <fullName evidence="5">Piwi-domain-containing protein</fullName>
    </submittedName>
</protein>
<dbReference type="OrthoDB" id="10252740at2759"/>
<dbReference type="CDD" id="cd04657">
    <property type="entry name" value="Piwi_ago-like"/>
    <property type="match status" value="1"/>
</dbReference>
<gene>
    <name evidence="5" type="ORF">OE88DRAFT_1667960</name>
</gene>
<feature type="region of interest" description="Disordered" evidence="2">
    <location>
        <begin position="1"/>
        <end position="108"/>
    </location>
</feature>
<dbReference type="PROSITE" id="PS50821">
    <property type="entry name" value="PAZ"/>
    <property type="match status" value="1"/>
</dbReference>
<dbReference type="Pfam" id="PF16488">
    <property type="entry name" value="ArgoL2"/>
    <property type="match status" value="1"/>
</dbReference>
<dbReference type="Gene3D" id="2.170.260.10">
    <property type="entry name" value="paz domain"/>
    <property type="match status" value="1"/>
</dbReference>
<dbReference type="Pfam" id="PF08699">
    <property type="entry name" value="ArgoL1"/>
    <property type="match status" value="1"/>
</dbReference>
<dbReference type="SMART" id="SM00950">
    <property type="entry name" value="Piwi"/>
    <property type="match status" value="1"/>
</dbReference>
<keyword evidence="6" id="KW-1185">Reference proteome</keyword>
<dbReference type="Gene3D" id="3.40.50.2300">
    <property type="match status" value="1"/>
</dbReference>
<dbReference type="InterPro" id="IPR045246">
    <property type="entry name" value="Piwi_ago-like"/>
</dbReference>
<dbReference type="InterPro" id="IPR032474">
    <property type="entry name" value="Argonaute_N"/>
</dbReference>
<evidence type="ECO:0000256" key="1">
    <source>
        <dbReference type="RuleBase" id="RU361178"/>
    </source>
</evidence>
<dbReference type="InterPro" id="IPR003100">
    <property type="entry name" value="PAZ_dom"/>
</dbReference>
<dbReference type="InterPro" id="IPR012337">
    <property type="entry name" value="RNaseH-like_sf"/>
</dbReference>
<dbReference type="SUPFAM" id="SSF101690">
    <property type="entry name" value="PAZ domain"/>
    <property type="match status" value="1"/>
</dbReference>
<dbReference type="InterPro" id="IPR003165">
    <property type="entry name" value="Piwi"/>
</dbReference>
<dbReference type="InterPro" id="IPR036397">
    <property type="entry name" value="RNaseH_sf"/>
</dbReference>
<dbReference type="SUPFAM" id="SSF53098">
    <property type="entry name" value="Ribonuclease H-like"/>
    <property type="match status" value="1"/>
</dbReference>
<proteinExistence type="inferred from homology"/>
<feature type="domain" description="PAZ" evidence="3">
    <location>
        <begin position="355"/>
        <end position="455"/>
    </location>
</feature>
<dbReference type="SMART" id="SM00949">
    <property type="entry name" value="PAZ"/>
    <property type="match status" value="1"/>
</dbReference>
<dbReference type="STRING" id="5364.A0A5C3MNL3"/>
<dbReference type="EMBL" id="ML213531">
    <property type="protein sequence ID" value="TFK46333.1"/>
    <property type="molecule type" value="Genomic_DNA"/>
</dbReference>
<dbReference type="Pfam" id="PF02171">
    <property type="entry name" value="Piwi"/>
    <property type="match status" value="1"/>
</dbReference>
<dbReference type="InterPro" id="IPR032472">
    <property type="entry name" value="ArgoL2"/>
</dbReference>
<evidence type="ECO:0000259" key="4">
    <source>
        <dbReference type="PROSITE" id="PS50822"/>
    </source>
</evidence>
<dbReference type="SMART" id="SM01163">
    <property type="entry name" value="DUF1785"/>
    <property type="match status" value="1"/>
</dbReference>
<accession>A0A5C3MNL3</accession>
<dbReference type="PANTHER" id="PTHR22891">
    <property type="entry name" value="EUKARYOTIC TRANSLATION INITIATION FACTOR 2C"/>
    <property type="match status" value="1"/>
</dbReference>
<evidence type="ECO:0000313" key="6">
    <source>
        <dbReference type="Proteomes" id="UP000305948"/>
    </source>
</evidence>
<name>A0A5C3MNL3_9AGAM</name>
<dbReference type="CDD" id="cd02846">
    <property type="entry name" value="PAZ_argonaute_like"/>
    <property type="match status" value="1"/>
</dbReference>
<sequence length="996" mass="109679">MSNQGGRGQGGRGRSRGAGGPPRGGPSQGGHAPSGPPRAGAPQGGYRGGPAQRGAGSDTSRGRGRGRGGDSPASSVAGDRGRGQRGGRGGRGSAASSVAGARGGVPQGGTIFAANVPARLDRGANTAADQLVAAFKTLTIAPERPLRPGYGTLGREITLRANFFPVRVPKGLVYDYTISITPAIRGGEKRRLFDLIEMRPEYQAHQNYIAHDRGERLVSANRLPDPLSMRIPYFEDGEPGPRQDAKVYTVEIAYQRDLDMNQLTQYLEGDAGQRNLDLAPLLSALNLVLQQHPSHAGMRVGKNRYFFPSGRGIHIAPGVEAFQGFFTSVRPTHRQLMVNVNVAMTAFYVPGNLAEAMLFFQENTRGGVPNSFAKDVKVTTTHLGYRRRHTIKAVGSNTARQTNFPCEEMGGMVSVEQFFKEKYNRVLRHAADLPVVNVGARRPVWLPAEVCEIMSGQAYGKLNERETAEMIRYACQPPAVNANAIMSRELEALGHHPPQNPLNGFGISIVPEMAVIPGRELPAPRVAYSSGAPRVSNGSWNILQSKFQRGTTLGSWWVMVVRDGPRDEFNGPNDQRLITFLQAFRKKCQDAGLTAPSIPQIISTPRLPPPNRDRNRTEALQMVRRTIEDELNASGGKPSFILVLLSHRDNFIYPGIKRIGDAVLGVQTVHMLLTKALKDRGQDQYFSNVALKVNIKLGGINHLLDRQDIRWLTDKKTMLVGMDVTHPGPKSIPGTPSIAAVVASVDDNFVQYPASLRPQASKEEMIQELEAMMLERLKLYEKRNRRLPDRIIVFRDGVSEGQYDKVNHVELPQILTAFTKVRQSPAYRPKLSIAICGKRHHARFYATDSQYADKNGNTRPGTVVDRGVTDVFGFDFYLQAHAGLQGSVKATHYFVVYDENDLKADTLQQGTHTQSYLYARATKAVSLIPPAYYADLACERGRFYINEFLNLGDDRASSTGGTRQDREEAKRRVFEDAKRAWGEGLHPDIRETMFYI</sequence>
<dbReference type="GO" id="GO:0003723">
    <property type="term" value="F:RNA binding"/>
    <property type="evidence" value="ECO:0007669"/>
    <property type="project" value="InterPro"/>
</dbReference>
<dbReference type="Pfam" id="PF16486">
    <property type="entry name" value="ArgoN"/>
    <property type="match status" value="1"/>
</dbReference>
<dbReference type="Proteomes" id="UP000305948">
    <property type="component" value="Unassembled WGS sequence"/>
</dbReference>
<dbReference type="InterPro" id="IPR014811">
    <property type="entry name" value="ArgoL1"/>
</dbReference>
<reference evidence="5 6" key="1">
    <citation type="journal article" date="2019" name="Nat. Ecol. Evol.">
        <title>Megaphylogeny resolves global patterns of mushroom evolution.</title>
        <authorList>
            <person name="Varga T."/>
            <person name="Krizsan K."/>
            <person name="Foldi C."/>
            <person name="Dima B."/>
            <person name="Sanchez-Garcia M."/>
            <person name="Sanchez-Ramirez S."/>
            <person name="Szollosi G.J."/>
            <person name="Szarkandi J.G."/>
            <person name="Papp V."/>
            <person name="Albert L."/>
            <person name="Andreopoulos W."/>
            <person name="Angelini C."/>
            <person name="Antonin V."/>
            <person name="Barry K.W."/>
            <person name="Bougher N.L."/>
            <person name="Buchanan P."/>
            <person name="Buyck B."/>
            <person name="Bense V."/>
            <person name="Catcheside P."/>
            <person name="Chovatia M."/>
            <person name="Cooper J."/>
            <person name="Damon W."/>
            <person name="Desjardin D."/>
            <person name="Finy P."/>
            <person name="Geml J."/>
            <person name="Haridas S."/>
            <person name="Hughes K."/>
            <person name="Justo A."/>
            <person name="Karasinski D."/>
            <person name="Kautmanova I."/>
            <person name="Kiss B."/>
            <person name="Kocsube S."/>
            <person name="Kotiranta H."/>
            <person name="LaButti K.M."/>
            <person name="Lechner B.E."/>
            <person name="Liimatainen K."/>
            <person name="Lipzen A."/>
            <person name="Lukacs Z."/>
            <person name="Mihaltcheva S."/>
            <person name="Morgado L.N."/>
            <person name="Niskanen T."/>
            <person name="Noordeloos M.E."/>
            <person name="Ohm R.A."/>
            <person name="Ortiz-Santana B."/>
            <person name="Ovrebo C."/>
            <person name="Racz N."/>
            <person name="Riley R."/>
            <person name="Savchenko A."/>
            <person name="Shiryaev A."/>
            <person name="Soop K."/>
            <person name="Spirin V."/>
            <person name="Szebenyi C."/>
            <person name="Tomsovsky M."/>
            <person name="Tulloss R.E."/>
            <person name="Uehling J."/>
            <person name="Grigoriev I.V."/>
            <person name="Vagvolgyi C."/>
            <person name="Papp T."/>
            <person name="Martin F.M."/>
            <person name="Miettinen O."/>
            <person name="Hibbett D.S."/>
            <person name="Nagy L.G."/>
        </authorList>
    </citation>
    <scope>NUCLEOTIDE SEQUENCE [LARGE SCALE GENOMIC DNA]</scope>
    <source>
        <strain evidence="5 6">OMC1185</strain>
    </source>
</reference>
<evidence type="ECO:0000259" key="3">
    <source>
        <dbReference type="PROSITE" id="PS50821"/>
    </source>
</evidence>
<dbReference type="Gene3D" id="3.30.420.10">
    <property type="entry name" value="Ribonuclease H-like superfamily/Ribonuclease H"/>
    <property type="match status" value="1"/>
</dbReference>
<feature type="compositionally biased region" description="Gly residues" evidence="2">
    <location>
        <begin position="1"/>
        <end position="28"/>
    </location>
</feature>
<dbReference type="Pfam" id="PF02170">
    <property type="entry name" value="PAZ"/>
    <property type="match status" value="1"/>
</dbReference>
<dbReference type="InterPro" id="IPR036085">
    <property type="entry name" value="PAZ_dom_sf"/>
</dbReference>